<evidence type="ECO:0000256" key="3">
    <source>
        <dbReference type="ARBA" id="ARBA00022475"/>
    </source>
</evidence>
<keyword evidence="7" id="KW-0732">Signal</keyword>
<keyword evidence="3" id="KW-1003">Cell membrane</keyword>
<gene>
    <name evidence="8" type="ORF">Cch02nite_21330</name>
</gene>
<dbReference type="GO" id="GO:0005886">
    <property type="term" value="C:plasma membrane"/>
    <property type="evidence" value="ECO:0007669"/>
    <property type="project" value="UniProtKB-SubCell"/>
</dbReference>
<dbReference type="Proteomes" id="UP000619293">
    <property type="component" value="Unassembled WGS sequence"/>
</dbReference>
<dbReference type="Pfam" id="PF07681">
    <property type="entry name" value="DoxX"/>
    <property type="match status" value="1"/>
</dbReference>
<evidence type="ECO:0000256" key="2">
    <source>
        <dbReference type="ARBA" id="ARBA00006679"/>
    </source>
</evidence>
<dbReference type="InterPro" id="IPR051907">
    <property type="entry name" value="DoxX-like_oxidoreductase"/>
</dbReference>
<dbReference type="InterPro" id="IPR032808">
    <property type="entry name" value="DoxX"/>
</dbReference>
<organism evidence="8 9">
    <name type="scientific">Catellatospora chokoriensis</name>
    <dbReference type="NCBI Taxonomy" id="310353"/>
    <lineage>
        <taxon>Bacteria</taxon>
        <taxon>Bacillati</taxon>
        <taxon>Actinomycetota</taxon>
        <taxon>Actinomycetes</taxon>
        <taxon>Micromonosporales</taxon>
        <taxon>Micromonosporaceae</taxon>
        <taxon>Catellatospora</taxon>
    </lineage>
</organism>
<reference evidence="8 9" key="1">
    <citation type="submission" date="2021-01" db="EMBL/GenBank/DDBJ databases">
        <title>Whole genome shotgun sequence of Catellatospora chokoriensis NBRC 107358.</title>
        <authorList>
            <person name="Komaki H."/>
            <person name="Tamura T."/>
        </authorList>
    </citation>
    <scope>NUCLEOTIDE SEQUENCE [LARGE SCALE GENOMIC DNA]</scope>
    <source>
        <strain evidence="8 9">NBRC 107358</strain>
    </source>
</reference>
<evidence type="ECO:0000256" key="7">
    <source>
        <dbReference type="SAM" id="SignalP"/>
    </source>
</evidence>
<keyword evidence="5" id="KW-1133">Transmembrane helix</keyword>
<evidence type="ECO:0000256" key="1">
    <source>
        <dbReference type="ARBA" id="ARBA00004651"/>
    </source>
</evidence>
<protein>
    <recommendedName>
        <fullName evidence="10">Membrane protein YphA (DoxX/SURF4 family)</fullName>
    </recommendedName>
</protein>
<comment type="caution">
    <text evidence="8">The sequence shown here is derived from an EMBL/GenBank/DDBJ whole genome shotgun (WGS) entry which is preliminary data.</text>
</comment>
<keyword evidence="4" id="KW-0812">Transmembrane</keyword>
<name>A0A8J3K595_9ACTN</name>
<evidence type="ECO:0000313" key="9">
    <source>
        <dbReference type="Proteomes" id="UP000619293"/>
    </source>
</evidence>
<keyword evidence="6" id="KW-0472">Membrane</keyword>
<evidence type="ECO:0000256" key="5">
    <source>
        <dbReference type="ARBA" id="ARBA00022989"/>
    </source>
</evidence>
<sequence>MRPVRGVARALLGGLFIAAGAQALLKPDRYAVKAEPLAEQVVPLLEAVDPRLPTETKTLVRVNAGVQVVAGAMLATGTAPRPAAALLAGTLIPATLVGHPFWRIENPEARNNEMVHFAKNLGLLAGLLLAAVDTAGSPSLGWRGRKAVHDAQKSAHKSLRKAQQKASTQLHLG</sequence>
<evidence type="ECO:0000256" key="4">
    <source>
        <dbReference type="ARBA" id="ARBA00022692"/>
    </source>
</evidence>
<accession>A0A8J3K595</accession>
<comment type="similarity">
    <text evidence="2">Belongs to the DoxX family.</text>
</comment>
<feature type="signal peptide" evidence="7">
    <location>
        <begin position="1"/>
        <end position="23"/>
    </location>
</feature>
<keyword evidence="9" id="KW-1185">Reference proteome</keyword>
<dbReference type="PANTHER" id="PTHR33452:SF1">
    <property type="entry name" value="INNER MEMBRANE PROTEIN YPHA-RELATED"/>
    <property type="match status" value="1"/>
</dbReference>
<dbReference type="RefSeq" id="WP_191838505.1">
    <property type="nucleotide sequence ID" value="NZ_BAAALB010000005.1"/>
</dbReference>
<evidence type="ECO:0008006" key="10">
    <source>
        <dbReference type="Google" id="ProtNLM"/>
    </source>
</evidence>
<evidence type="ECO:0000313" key="8">
    <source>
        <dbReference type="EMBL" id="GIF88689.1"/>
    </source>
</evidence>
<feature type="chain" id="PRO_5039653282" description="Membrane protein YphA (DoxX/SURF4 family)" evidence="7">
    <location>
        <begin position="24"/>
        <end position="173"/>
    </location>
</feature>
<proteinExistence type="inferred from homology"/>
<dbReference type="PANTHER" id="PTHR33452">
    <property type="entry name" value="OXIDOREDUCTASE CATD-RELATED"/>
    <property type="match status" value="1"/>
</dbReference>
<evidence type="ECO:0000256" key="6">
    <source>
        <dbReference type="ARBA" id="ARBA00023136"/>
    </source>
</evidence>
<dbReference type="AlphaFoldDB" id="A0A8J3K595"/>
<comment type="subcellular location">
    <subcellularLocation>
        <location evidence="1">Cell membrane</location>
        <topology evidence="1">Multi-pass membrane protein</topology>
    </subcellularLocation>
</comment>
<dbReference type="EMBL" id="BONG01000010">
    <property type="protein sequence ID" value="GIF88689.1"/>
    <property type="molecule type" value="Genomic_DNA"/>
</dbReference>